<organism evidence="1">
    <name type="scientific">viral metagenome</name>
    <dbReference type="NCBI Taxonomy" id="1070528"/>
    <lineage>
        <taxon>unclassified sequences</taxon>
        <taxon>metagenomes</taxon>
        <taxon>organismal metagenomes</taxon>
    </lineage>
</organism>
<name>A0A6C0M210_9ZZZZ</name>
<evidence type="ECO:0000313" key="1">
    <source>
        <dbReference type="EMBL" id="QHU36061.1"/>
    </source>
</evidence>
<protein>
    <submittedName>
        <fullName evidence="1">Uncharacterized protein</fullName>
    </submittedName>
</protein>
<dbReference type="EMBL" id="MN740632">
    <property type="protein sequence ID" value="QHU36061.1"/>
    <property type="molecule type" value="Genomic_DNA"/>
</dbReference>
<reference evidence="1" key="1">
    <citation type="journal article" date="2020" name="Nature">
        <title>Giant virus diversity and host interactions through global metagenomics.</title>
        <authorList>
            <person name="Schulz F."/>
            <person name="Roux S."/>
            <person name="Paez-Espino D."/>
            <person name="Jungbluth S."/>
            <person name="Walsh D.A."/>
            <person name="Denef V.J."/>
            <person name="McMahon K.D."/>
            <person name="Konstantinidis K.T."/>
            <person name="Eloe-Fadrosh E.A."/>
            <person name="Kyrpides N.C."/>
            <person name="Woyke T."/>
        </authorList>
    </citation>
    <scope>NUCLEOTIDE SEQUENCE</scope>
    <source>
        <strain evidence="1">GVMAG-S-1035124-57</strain>
    </source>
</reference>
<proteinExistence type="predicted"/>
<sequence length="280" mass="32833">MQFSKDIHPVIHEDSNGSSYTVARGLNVSSTGHVLDTPLHLCDPNKMITQHRLGDHSLPYRTIDPRMYDKFEIDWYETGVLPPPTYMCFIYAHKCYLCGDMQASGNDIHGECTENFKEGYRYCTNCAPYFRRALYKTLAPIWRFRLESERTDKMRIPIWVHRTRRDESGKSDRTNSGRPFRYTRWFISSWIPRKSVNRHDPNAEPFEEDLICVEEWFDKEIIAEPMSKMVSVMDVFFANRGSFANPNYDPNVDDPLNQVRHLSLAEKRKIMHKESAPINP</sequence>
<accession>A0A6C0M210</accession>
<dbReference type="AlphaFoldDB" id="A0A6C0M210"/>